<dbReference type="AlphaFoldDB" id="A0A9N9PZP5"/>
<evidence type="ECO:0000313" key="2">
    <source>
        <dbReference type="EMBL" id="CAG8959932.1"/>
    </source>
</evidence>
<gene>
    <name evidence="2" type="ORF">HYFRA_00012649</name>
</gene>
<accession>A0A9N9PZP5</accession>
<feature type="compositionally biased region" description="Basic residues" evidence="1">
    <location>
        <begin position="22"/>
        <end position="38"/>
    </location>
</feature>
<dbReference type="EMBL" id="CAJVRL010000094">
    <property type="protein sequence ID" value="CAG8959932.1"/>
    <property type="molecule type" value="Genomic_DNA"/>
</dbReference>
<feature type="compositionally biased region" description="Low complexity" evidence="1">
    <location>
        <begin position="9"/>
        <end position="21"/>
    </location>
</feature>
<proteinExistence type="predicted"/>
<protein>
    <submittedName>
        <fullName evidence="2">Uncharacterized protein</fullName>
    </submittedName>
</protein>
<feature type="non-terminal residue" evidence="2">
    <location>
        <position position="178"/>
    </location>
</feature>
<comment type="caution">
    <text evidence="2">The sequence shown here is derived from an EMBL/GenBank/DDBJ whole genome shotgun (WGS) entry which is preliminary data.</text>
</comment>
<reference evidence="2" key="1">
    <citation type="submission" date="2021-07" db="EMBL/GenBank/DDBJ databases">
        <authorList>
            <person name="Durling M."/>
        </authorList>
    </citation>
    <scope>NUCLEOTIDE SEQUENCE</scope>
</reference>
<feature type="region of interest" description="Disordered" evidence="1">
    <location>
        <begin position="1"/>
        <end position="55"/>
    </location>
</feature>
<evidence type="ECO:0000313" key="3">
    <source>
        <dbReference type="Proteomes" id="UP000696280"/>
    </source>
</evidence>
<organism evidence="2 3">
    <name type="scientific">Hymenoscyphus fraxineus</name>
    <dbReference type="NCBI Taxonomy" id="746836"/>
    <lineage>
        <taxon>Eukaryota</taxon>
        <taxon>Fungi</taxon>
        <taxon>Dikarya</taxon>
        <taxon>Ascomycota</taxon>
        <taxon>Pezizomycotina</taxon>
        <taxon>Leotiomycetes</taxon>
        <taxon>Helotiales</taxon>
        <taxon>Helotiaceae</taxon>
        <taxon>Hymenoscyphus</taxon>
    </lineage>
</organism>
<sequence length="178" mass="20821">ALSIAIKTNNSNSRNSSPPQRNSKKHEQRKICHQKCPHQQKTTTPKERARTPSQRTPTLLWKVKTAPATRRLLRASQLLMSLMRITWRRSIPRTFSQAAPVAATSISPRRPKRMEELTTRTRKRTVILRSPTSQWRTRNFSRFTSCSVWLCELWIPPFSFLPQIIFDQSRIFVGGRWL</sequence>
<keyword evidence="3" id="KW-1185">Reference proteome</keyword>
<name>A0A9N9PZP5_9HELO</name>
<evidence type="ECO:0000256" key="1">
    <source>
        <dbReference type="SAM" id="MobiDB-lite"/>
    </source>
</evidence>
<dbReference type="Proteomes" id="UP000696280">
    <property type="component" value="Unassembled WGS sequence"/>
</dbReference>